<keyword evidence="4" id="KW-0564">Palmitate</keyword>
<reference evidence="6 7" key="1">
    <citation type="submission" date="2021-04" db="EMBL/GenBank/DDBJ databases">
        <title>Paenibacillus sp. DLE-14 whole genome sequence.</title>
        <authorList>
            <person name="Ham Y.J."/>
        </authorList>
    </citation>
    <scope>NUCLEOTIDE SEQUENCE [LARGE SCALE GENOMIC DNA]</scope>
    <source>
        <strain evidence="6 7">DLE-14</strain>
    </source>
</reference>
<dbReference type="InterPro" id="IPR050490">
    <property type="entry name" value="Bact_solute-bd_prot1"/>
</dbReference>
<dbReference type="Pfam" id="PF01547">
    <property type="entry name" value="SBP_bac_1"/>
    <property type="match status" value="1"/>
</dbReference>
<keyword evidence="2" id="KW-0732">Signal</keyword>
<sequence length="469" mass="52886">MKMLLSHKKLVSFMLALMIIVIMSSTLFIKGTRLSSEAISGLTDSQRDSKSNVKHGSAPVTISFWFPWGGGFQQEFHDTVVVPFEKANPDIKVKMRFVENSDNSQASDKLLTAIAGGRAPDVAMIDRFLVSEWAAMGALEDLSSDVIRDDMARIYYRNIWPETQYNNKTFALPWNVDSRAMLYNKTMMEEAGLDPNKPPTTIAELDAMAEKMFIQNKKGTYEQVGFVPWMAQGFLYAHGWNFGGQWEKNGELTPSDPENIKALEWMQGYAKKYDAKKLASFSDAIRQSGANPFTSGKVGFIYEGNWLLNDMDDVNFEWGIAPMPTEQGDQAVTWAGGWSFAMPKGAKHKEQAWRFIKYAAGKEGGFLWAGRGQTYDLSSIPEVNKKLGLDKKSNLEVFVNLLEHAYIRPVSPIGGYMWEELYLVQKLAVNLQGEPKALLSELKRRLDAHMIEVKSEERSKTEHPEPNTL</sequence>
<comment type="caution">
    <text evidence="6">The sequence shown here is derived from an EMBL/GenBank/DDBJ whole genome shotgun (WGS) entry which is preliminary data.</text>
</comment>
<organism evidence="6 7">
    <name type="scientific">Paenibacillus lignilyticus</name>
    <dbReference type="NCBI Taxonomy" id="1172615"/>
    <lineage>
        <taxon>Bacteria</taxon>
        <taxon>Bacillati</taxon>
        <taxon>Bacillota</taxon>
        <taxon>Bacilli</taxon>
        <taxon>Bacillales</taxon>
        <taxon>Paenibacillaceae</taxon>
        <taxon>Paenibacillus</taxon>
    </lineage>
</organism>
<evidence type="ECO:0000313" key="7">
    <source>
        <dbReference type="Proteomes" id="UP000673394"/>
    </source>
</evidence>
<evidence type="ECO:0000256" key="5">
    <source>
        <dbReference type="ARBA" id="ARBA00023288"/>
    </source>
</evidence>
<dbReference type="PANTHER" id="PTHR43649:SF33">
    <property type="entry name" value="POLYGALACTURONAN_RHAMNOGALACTURONAN-BINDING PROTEIN YTCQ"/>
    <property type="match status" value="1"/>
</dbReference>
<name>A0ABS5C9Y3_9BACL</name>
<dbReference type="SUPFAM" id="SSF53850">
    <property type="entry name" value="Periplasmic binding protein-like II"/>
    <property type="match status" value="1"/>
</dbReference>
<dbReference type="RefSeq" id="WP_210657262.1">
    <property type="nucleotide sequence ID" value="NZ_JAGKSP010000002.1"/>
</dbReference>
<gene>
    <name evidence="6" type="ORF">I8J30_08825</name>
</gene>
<evidence type="ECO:0000256" key="1">
    <source>
        <dbReference type="ARBA" id="ARBA00022475"/>
    </source>
</evidence>
<proteinExistence type="predicted"/>
<keyword evidence="1" id="KW-1003">Cell membrane</keyword>
<keyword evidence="7" id="KW-1185">Reference proteome</keyword>
<dbReference type="PANTHER" id="PTHR43649">
    <property type="entry name" value="ARABINOSE-BINDING PROTEIN-RELATED"/>
    <property type="match status" value="1"/>
</dbReference>
<evidence type="ECO:0000256" key="2">
    <source>
        <dbReference type="ARBA" id="ARBA00022729"/>
    </source>
</evidence>
<keyword evidence="5" id="KW-0449">Lipoprotein</keyword>
<keyword evidence="3" id="KW-0472">Membrane</keyword>
<dbReference type="CDD" id="cd14748">
    <property type="entry name" value="PBP2_UgpB"/>
    <property type="match status" value="1"/>
</dbReference>
<dbReference type="EMBL" id="JAGKSP010000002">
    <property type="protein sequence ID" value="MBP3962804.1"/>
    <property type="molecule type" value="Genomic_DNA"/>
</dbReference>
<accession>A0ABS5C9Y3</accession>
<dbReference type="Proteomes" id="UP000673394">
    <property type="component" value="Unassembled WGS sequence"/>
</dbReference>
<dbReference type="Gene3D" id="3.40.190.10">
    <property type="entry name" value="Periplasmic binding protein-like II"/>
    <property type="match status" value="2"/>
</dbReference>
<protein>
    <submittedName>
        <fullName evidence="6">ABC transporter substrate-binding protein</fullName>
    </submittedName>
</protein>
<dbReference type="InterPro" id="IPR006059">
    <property type="entry name" value="SBP"/>
</dbReference>
<evidence type="ECO:0000313" key="6">
    <source>
        <dbReference type="EMBL" id="MBP3962804.1"/>
    </source>
</evidence>
<evidence type="ECO:0000256" key="3">
    <source>
        <dbReference type="ARBA" id="ARBA00023136"/>
    </source>
</evidence>
<evidence type="ECO:0000256" key="4">
    <source>
        <dbReference type="ARBA" id="ARBA00023139"/>
    </source>
</evidence>